<name>A0A086A7V6_9FLAO</name>
<evidence type="ECO:0000313" key="2">
    <source>
        <dbReference type="Proteomes" id="UP000028705"/>
    </source>
</evidence>
<reference evidence="1 2" key="1">
    <citation type="submission" date="2014-07" db="EMBL/GenBank/DDBJ databases">
        <title>Genome of Chryseobacterium soli DSM 19298.</title>
        <authorList>
            <person name="Stropko S.J."/>
            <person name="Pipes S.E."/>
            <person name="Newman J."/>
        </authorList>
    </citation>
    <scope>NUCLEOTIDE SEQUENCE [LARGE SCALE GENOMIC DNA]</scope>
    <source>
        <strain evidence="1 2">DSM 19298</strain>
    </source>
</reference>
<dbReference type="OrthoDB" id="8539206at2"/>
<evidence type="ECO:0000313" key="1">
    <source>
        <dbReference type="EMBL" id="KFF12770.1"/>
    </source>
</evidence>
<dbReference type="AlphaFoldDB" id="A0A086A7V6"/>
<sequence>MKKTNAIFKKNPEKHDFPAAKDYLELLYDESKTVTLIKELTEAKTIYKKCKDIFRASELPLLPRENKYVREDLQKIKKGIKLSPILLVRGANKLIIADGYHRICASYSLNEDLEIPCRLI</sequence>
<dbReference type="eggNOG" id="ENOG5032S25">
    <property type="taxonomic scope" value="Bacteria"/>
</dbReference>
<evidence type="ECO:0008006" key="3">
    <source>
        <dbReference type="Google" id="ProtNLM"/>
    </source>
</evidence>
<accession>A0A086A7V6</accession>
<keyword evidence="2" id="KW-1185">Reference proteome</keyword>
<dbReference type="RefSeq" id="WP_034710488.1">
    <property type="nucleotide sequence ID" value="NZ_JPRH01000003.1"/>
</dbReference>
<gene>
    <name evidence="1" type="ORF">IW15_08240</name>
</gene>
<dbReference type="EMBL" id="JPRH01000003">
    <property type="protein sequence ID" value="KFF12770.1"/>
    <property type="molecule type" value="Genomic_DNA"/>
</dbReference>
<proteinExistence type="predicted"/>
<comment type="caution">
    <text evidence="1">The sequence shown here is derived from an EMBL/GenBank/DDBJ whole genome shotgun (WGS) entry which is preliminary data.</text>
</comment>
<protein>
    <recommendedName>
        <fullName evidence="3">ParB/Sulfiredoxin domain-containing protein</fullName>
    </recommendedName>
</protein>
<organism evidence="1 2">
    <name type="scientific">Chryseobacterium soli</name>
    <dbReference type="NCBI Taxonomy" id="445961"/>
    <lineage>
        <taxon>Bacteria</taxon>
        <taxon>Pseudomonadati</taxon>
        <taxon>Bacteroidota</taxon>
        <taxon>Flavobacteriia</taxon>
        <taxon>Flavobacteriales</taxon>
        <taxon>Weeksellaceae</taxon>
        <taxon>Chryseobacterium group</taxon>
        <taxon>Chryseobacterium</taxon>
    </lineage>
</organism>
<dbReference type="STRING" id="445961.IW15_08240"/>
<dbReference type="Proteomes" id="UP000028705">
    <property type="component" value="Unassembled WGS sequence"/>
</dbReference>